<keyword evidence="6" id="KW-1185">Reference proteome</keyword>
<gene>
    <name evidence="5" type="ORF">HUJ06_012835</name>
</gene>
<evidence type="ECO:0000256" key="3">
    <source>
        <dbReference type="ARBA" id="ARBA00022676"/>
    </source>
</evidence>
<keyword evidence="4" id="KW-0333">Golgi apparatus</keyword>
<comment type="similarity">
    <text evidence="2 4">Belongs to the glycosyltransferase 8 family.</text>
</comment>
<dbReference type="EC" id="2.4.1.-" evidence="4"/>
<comment type="subcellular location">
    <subcellularLocation>
        <location evidence="4">Golgi apparatus membrane</location>
        <topology evidence="4">Single-pass type II membrane protein</topology>
    </subcellularLocation>
</comment>
<evidence type="ECO:0000256" key="4">
    <source>
        <dbReference type="RuleBase" id="RU362027"/>
    </source>
</evidence>
<evidence type="ECO:0000313" key="6">
    <source>
        <dbReference type="Proteomes" id="UP000607653"/>
    </source>
</evidence>
<dbReference type="GO" id="GO:0045489">
    <property type="term" value="P:pectin biosynthetic process"/>
    <property type="evidence" value="ECO:0007669"/>
    <property type="project" value="UniProtKB-UniPathway"/>
</dbReference>
<proteinExistence type="inferred from homology"/>
<dbReference type="InterPro" id="IPR029993">
    <property type="entry name" value="GAUT"/>
</dbReference>
<organism evidence="5 6">
    <name type="scientific">Nelumbo nucifera</name>
    <name type="common">Sacred lotus</name>
    <dbReference type="NCBI Taxonomy" id="4432"/>
    <lineage>
        <taxon>Eukaryota</taxon>
        <taxon>Viridiplantae</taxon>
        <taxon>Streptophyta</taxon>
        <taxon>Embryophyta</taxon>
        <taxon>Tracheophyta</taxon>
        <taxon>Spermatophyta</taxon>
        <taxon>Magnoliopsida</taxon>
        <taxon>Proteales</taxon>
        <taxon>Nelumbonaceae</taxon>
        <taxon>Nelumbo</taxon>
    </lineage>
</organism>
<comment type="pathway">
    <text evidence="1 4">Glycan metabolism; pectin biosynthesis.</text>
</comment>
<reference evidence="5 6" key="1">
    <citation type="journal article" date="2020" name="Mol. Biol. Evol.">
        <title>Distinct Expression and Methylation Patterns for Genes with Different Fates following a Single Whole-Genome Duplication in Flowering Plants.</title>
        <authorList>
            <person name="Shi T."/>
            <person name="Rahmani R.S."/>
            <person name="Gugger P.F."/>
            <person name="Wang M."/>
            <person name="Li H."/>
            <person name="Zhang Y."/>
            <person name="Li Z."/>
            <person name="Wang Q."/>
            <person name="Van de Peer Y."/>
            <person name="Marchal K."/>
            <person name="Chen J."/>
        </authorList>
    </citation>
    <scope>NUCLEOTIDE SEQUENCE [LARGE SCALE GENOMIC DNA]</scope>
    <source>
        <tissue evidence="5">Leaf</tissue>
    </source>
</reference>
<dbReference type="EMBL" id="DUZY01000005">
    <property type="protein sequence ID" value="DAD38513.1"/>
    <property type="molecule type" value="Genomic_DNA"/>
</dbReference>
<evidence type="ECO:0000256" key="1">
    <source>
        <dbReference type="ARBA" id="ARBA00004877"/>
    </source>
</evidence>
<dbReference type="GO" id="GO:0000139">
    <property type="term" value="C:Golgi membrane"/>
    <property type="evidence" value="ECO:0007669"/>
    <property type="project" value="UniProtKB-SubCell"/>
</dbReference>
<dbReference type="AlphaFoldDB" id="A0A822Z1X9"/>
<keyword evidence="3 4" id="KW-0808">Transferase</keyword>
<dbReference type="InterPro" id="IPR002495">
    <property type="entry name" value="Glyco_trans_8"/>
</dbReference>
<keyword evidence="4" id="KW-0961">Cell wall biogenesis/degradation</keyword>
<protein>
    <recommendedName>
        <fullName evidence="4">Hexosyltransferase</fullName>
        <ecNumber evidence="4">2.4.1.-</ecNumber>
    </recommendedName>
</protein>
<name>A0A822Z1X9_NELNU</name>
<sequence>MRVASKSAGVLLANLLTFKDTVHPLDGLWALSGLGHNYNIDAQAIKNAAVLHYNGNMKPWLELGIPKHKKHWKKFLKQDDQFMGECNVNP</sequence>
<dbReference type="GO" id="GO:0071555">
    <property type="term" value="P:cell wall organization"/>
    <property type="evidence" value="ECO:0007669"/>
    <property type="project" value="UniProtKB-KW"/>
</dbReference>
<dbReference type="SUPFAM" id="SSF53448">
    <property type="entry name" value="Nucleotide-diphospho-sugar transferases"/>
    <property type="match status" value="1"/>
</dbReference>
<dbReference type="GO" id="GO:0047262">
    <property type="term" value="F:polygalacturonate 4-alpha-galacturonosyltransferase activity"/>
    <property type="evidence" value="ECO:0007669"/>
    <property type="project" value="InterPro"/>
</dbReference>
<accession>A0A822Z1X9</accession>
<keyword evidence="3 4" id="KW-0328">Glycosyltransferase</keyword>
<dbReference type="Pfam" id="PF01501">
    <property type="entry name" value="Glyco_transf_8"/>
    <property type="match status" value="1"/>
</dbReference>
<dbReference type="Gene3D" id="3.90.550.10">
    <property type="entry name" value="Spore Coat Polysaccharide Biosynthesis Protein SpsA, Chain A"/>
    <property type="match status" value="1"/>
</dbReference>
<evidence type="ECO:0000313" key="5">
    <source>
        <dbReference type="EMBL" id="DAD38513.1"/>
    </source>
</evidence>
<comment type="caution">
    <text evidence="5">The sequence shown here is derived from an EMBL/GenBank/DDBJ whole genome shotgun (WGS) entry which is preliminary data.</text>
</comment>
<dbReference type="PANTHER" id="PTHR32116:SF12">
    <property type="entry name" value="GALACTURONOSYLTRANSFERASE 7-RELATED"/>
    <property type="match status" value="1"/>
</dbReference>
<evidence type="ECO:0000256" key="2">
    <source>
        <dbReference type="ARBA" id="ARBA00006351"/>
    </source>
</evidence>
<dbReference type="UniPathway" id="UPA00845"/>
<dbReference type="PANTHER" id="PTHR32116">
    <property type="entry name" value="GALACTURONOSYLTRANSFERASE 4-RELATED"/>
    <property type="match status" value="1"/>
</dbReference>
<dbReference type="Proteomes" id="UP000607653">
    <property type="component" value="Unassembled WGS sequence"/>
</dbReference>
<dbReference type="InterPro" id="IPR029044">
    <property type="entry name" value="Nucleotide-diphossugar_trans"/>
</dbReference>